<organism evidence="4 5">
    <name type="scientific">Funneliformis mosseae</name>
    <name type="common">Endomycorrhizal fungus</name>
    <name type="synonym">Glomus mosseae</name>
    <dbReference type="NCBI Taxonomy" id="27381"/>
    <lineage>
        <taxon>Eukaryota</taxon>
        <taxon>Fungi</taxon>
        <taxon>Fungi incertae sedis</taxon>
        <taxon>Mucoromycota</taxon>
        <taxon>Glomeromycotina</taxon>
        <taxon>Glomeromycetes</taxon>
        <taxon>Glomerales</taxon>
        <taxon>Glomeraceae</taxon>
        <taxon>Funneliformis</taxon>
    </lineage>
</organism>
<protein>
    <submittedName>
        <fullName evidence="4">10643_t:CDS:1</fullName>
    </submittedName>
</protein>
<feature type="compositionally biased region" description="Basic and acidic residues" evidence="2">
    <location>
        <begin position="276"/>
        <end position="288"/>
    </location>
</feature>
<sequence>MTIKKVTFGEVQILGHADAYDRSIHEKQPYAAVKVYNKLRQNTLENSCTYYNKGSFCRRMILRGWFDEEELAQIIEDENILPHYHVNHTQPAFITLTDSFEFEVEEADVEIYGEILNDCWRFFGFEISGRKSTKEFLVLWLNDVVKTIDEHCNIEIMNFQQYNDDVSVLQACVIFRRSLYGVRANEQLLSEKPNWAGITCYCFPMDPCTLRPLFLDFSRGKHLKSNIKCFRCGQRGHVVKYCMKPKYDRNEGNKISHNVQVKSNNPLKKKINNSLKSDKNQNKMSSKDLKVKGSKHSFFVKPASFPRHYNIKLSGTMV</sequence>
<dbReference type="GO" id="GO:0003676">
    <property type="term" value="F:nucleic acid binding"/>
    <property type="evidence" value="ECO:0007669"/>
    <property type="project" value="InterPro"/>
</dbReference>
<reference evidence="4" key="1">
    <citation type="submission" date="2021-06" db="EMBL/GenBank/DDBJ databases">
        <authorList>
            <person name="Kallberg Y."/>
            <person name="Tangrot J."/>
            <person name="Rosling A."/>
        </authorList>
    </citation>
    <scope>NUCLEOTIDE SEQUENCE</scope>
    <source>
        <strain evidence="4">87-6 pot B 2015</strain>
    </source>
</reference>
<dbReference type="SMART" id="SM00343">
    <property type="entry name" value="ZnF_C2HC"/>
    <property type="match status" value="1"/>
</dbReference>
<keyword evidence="1" id="KW-0479">Metal-binding</keyword>
<evidence type="ECO:0000256" key="1">
    <source>
        <dbReference type="PROSITE-ProRule" id="PRU00047"/>
    </source>
</evidence>
<dbReference type="PROSITE" id="PS50158">
    <property type="entry name" value="ZF_CCHC"/>
    <property type="match status" value="1"/>
</dbReference>
<keyword evidence="1" id="KW-0863">Zinc-finger</keyword>
<evidence type="ECO:0000259" key="3">
    <source>
        <dbReference type="PROSITE" id="PS50158"/>
    </source>
</evidence>
<keyword evidence="1" id="KW-0862">Zinc</keyword>
<accession>A0A9N9HYU2</accession>
<dbReference type="Proteomes" id="UP000789375">
    <property type="component" value="Unassembled WGS sequence"/>
</dbReference>
<evidence type="ECO:0000313" key="4">
    <source>
        <dbReference type="EMBL" id="CAG8712545.1"/>
    </source>
</evidence>
<dbReference type="InterPro" id="IPR036875">
    <property type="entry name" value="Znf_CCHC_sf"/>
</dbReference>
<keyword evidence="5" id="KW-1185">Reference proteome</keyword>
<feature type="region of interest" description="Disordered" evidence="2">
    <location>
        <begin position="262"/>
        <end position="288"/>
    </location>
</feature>
<dbReference type="GO" id="GO:0008270">
    <property type="term" value="F:zinc ion binding"/>
    <property type="evidence" value="ECO:0007669"/>
    <property type="project" value="UniProtKB-KW"/>
</dbReference>
<dbReference type="SUPFAM" id="SSF57756">
    <property type="entry name" value="Retrovirus zinc finger-like domains"/>
    <property type="match status" value="1"/>
</dbReference>
<dbReference type="AlphaFoldDB" id="A0A9N9HYU2"/>
<dbReference type="EMBL" id="CAJVPP010010980">
    <property type="protein sequence ID" value="CAG8712545.1"/>
    <property type="molecule type" value="Genomic_DNA"/>
</dbReference>
<comment type="caution">
    <text evidence="4">The sequence shown here is derived from an EMBL/GenBank/DDBJ whole genome shotgun (WGS) entry which is preliminary data.</text>
</comment>
<feature type="domain" description="CCHC-type" evidence="3">
    <location>
        <begin position="228"/>
        <end position="242"/>
    </location>
</feature>
<evidence type="ECO:0000313" key="5">
    <source>
        <dbReference type="Proteomes" id="UP000789375"/>
    </source>
</evidence>
<name>A0A9N9HYU2_FUNMO</name>
<dbReference type="InterPro" id="IPR001878">
    <property type="entry name" value="Znf_CCHC"/>
</dbReference>
<evidence type="ECO:0000256" key="2">
    <source>
        <dbReference type="SAM" id="MobiDB-lite"/>
    </source>
</evidence>
<gene>
    <name evidence="4" type="ORF">FMOSSE_LOCUS14421</name>
</gene>
<proteinExistence type="predicted"/>